<sequence>MRICGKWRKGENIGGYHAVLRAKQFMAFVHDSMNAHESYLRIRRNSNA</sequence>
<protein>
    <submittedName>
        <fullName evidence="1">Uncharacterized protein</fullName>
    </submittedName>
</protein>
<dbReference type="EMBL" id="LS992241">
    <property type="protein sequence ID" value="SYX82627.1"/>
    <property type="molecule type" value="Genomic_DNA"/>
</dbReference>
<proteinExistence type="predicted"/>
<dbReference type="AlphaFoldDB" id="A0A383R659"/>
<gene>
    <name evidence="1" type="ORF">PBLR_11049</name>
</gene>
<accession>A0A383R659</accession>
<reference evidence="2" key="1">
    <citation type="submission" date="2018-08" db="EMBL/GenBank/DDBJ databases">
        <authorList>
            <person name="Chevrot R."/>
        </authorList>
    </citation>
    <scope>NUCLEOTIDE SEQUENCE [LARGE SCALE GENOMIC DNA]</scope>
</reference>
<evidence type="ECO:0000313" key="1">
    <source>
        <dbReference type="EMBL" id="SYX82627.1"/>
    </source>
</evidence>
<evidence type="ECO:0000313" key="2">
    <source>
        <dbReference type="Proteomes" id="UP000304148"/>
    </source>
</evidence>
<dbReference type="Proteomes" id="UP000304148">
    <property type="component" value="Chromosome"/>
</dbReference>
<name>A0A383R659_PAEAL</name>
<organism evidence="1 2">
    <name type="scientific">Paenibacillus alvei</name>
    <name type="common">Bacillus alvei</name>
    <dbReference type="NCBI Taxonomy" id="44250"/>
    <lineage>
        <taxon>Bacteria</taxon>
        <taxon>Bacillati</taxon>
        <taxon>Bacillota</taxon>
        <taxon>Bacilli</taxon>
        <taxon>Bacillales</taxon>
        <taxon>Paenibacillaceae</taxon>
        <taxon>Paenibacillus</taxon>
    </lineage>
</organism>